<reference evidence="3" key="1">
    <citation type="journal article" date="2019" name="Int. J. Syst. Evol. Microbiol.">
        <title>The Global Catalogue of Microorganisms (GCM) 10K type strain sequencing project: providing services to taxonomists for standard genome sequencing and annotation.</title>
        <authorList>
            <consortium name="The Broad Institute Genomics Platform"/>
            <consortium name="The Broad Institute Genome Sequencing Center for Infectious Disease"/>
            <person name="Wu L."/>
            <person name="Ma J."/>
        </authorList>
    </citation>
    <scope>NUCLEOTIDE SEQUENCE [LARGE SCALE GENOMIC DNA]</scope>
    <source>
        <strain evidence="3">CCTCC AB 2017081</strain>
    </source>
</reference>
<evidence type="ECO:0000313" key="2">
    <source>
        <dbReference type="EMBL" id="MFC3833687.1"/>
    </source>
</evidence>
<dbReference type="EMBL" id="JBHRZG010000013">
    <property type="protein sequence ID" value="MFC3833687.1"/>
    <property type="molecule type" value="Genomic_DNA"/>
</dbReference>
<protein>
    <submittedName>
        <fullName evidence="2">Uncharacterized protein</fullName>
    </submittedName>
</protein>
<evidence type="ECO:0000313" key="3">
    <source>
        <dbReference type="Proteomes" id="UP001595803"/>
    </source>
</evidence>
<dbReference type="RefSeq" id="WP_322473617.1">
    <property type="nucleotide sequence ID" value="NZ_JBHRZG010000013.1"/>
</dbReference>
<accession>A0ABV7Z8H4</accession>
<keyword evidence="3" id="KW-1185">Reference proteome</keyword>
<proteinExistence type="predicted"/>
<sequence length="110" mass="12168">MTTLTEQLSANVTYRVEPTAHRDILHVTFAPEDTVRALLASGLDDVTFDDHAAALAQRLGDAEAARRGLRDPAIDISGRYGDALDEVAPRPDNDEEVYQRLDREYAEGQD</sequence>
<name>A0ABV7Z8H4_9DEIO</name>
<feature type="compositionally biased region" description="Basic and acidic residues" evidence="1">
    <location>
        <begin position="87"/>
        <end position="110"/>
    </location>
</feature>
<comment type="caution">
    <text evidence="2">The sequence shown here is derived from an EMBL/GenBank/DDBJ whole genome shotgun (WGS) entry which is preliminary data.</text>
</comment>
<feature type="region of interest" description="Disordered" evidence="1">
    <location>
        <begin position="80"/>
        <end position="110"/>
    </location>
</feature>
<evidence type="ECO:0000256" key="1">
    <source>
        <dbReference type="SAM" id="MobiDB-lite"/>
    </source>
</evidence>
<gene>
    <name evidence="2" type="ORF">ACFOSB_12545</name>
</gene>
<dbReference type="Proteomes" id="UP001595803">
    <property type="component" value="Unassembled WGS sequence"/>
</dbReference>
<organism evidence="2 3">
    <name type="scientific">Deinococcus rufus</name>
    <dbReference type="NCBI Taxonomy" id="2136097"/>
    <lineage>
        <taxon>Bacteria</taxon>
        <taxon>Thermotogati</taxon>
        <taxon>Deinococcota</taxon>
        <taxon>Deinococci</taxon>
        <taxon>Deinococcales</taxon>
        <taxon>Deinococcaceae</taxon>
        <taxon>Deinococcus</taxon>
    </lineage>
</organism>